<evidence type="ECO:0000256" key="6">
    <source>
        <dbReference type="SAM" id="SignalP"/>
    </source>
</evidence>
<dbReference type="PROSITE" id="PS50850">
    <property type="entry name" value="MFS"/>
    <property type="match status" value="1"/>
</dbReference>
<evidence type="ECO:0000256" key="2">
    <source>
        <dbReference type="ARBA" id="ARBA00022692"/>
    </source>
</evidence>
<dbReference type="InterPro" id="IPR049680">
    <property type="entry name" value="FLVCR1-2_SLC49-like"/>
</dbReference>
<gene>
    <name evidence="8" type="ORF">CINC_LOCUS11669</name>
</gene>
<proteinExistence type="predicted"/>
<dbReference type="GO" id="GO:0097037">
    <property type="term" value="P:heme export"/>
    <property type="evidence" value="ECO:0007669"/>
    <property type="project" value="TreeGrafter"/>
</dbReference>
<keyword evidence="4 5" id="KW-0472">Membrane</keyword>
<dbReference type="PANTHER" id="PTHR10924">
    <property type="entry name" value="MAJOR FACILITATOR SUPERFAMILY PROTEIN-RELATED"/>
    <property type="match status" value="1"/>
</dbReference>
<feature type="transmembrane region" description="Helical" evidence="5">
    <location>
        <begin position="85"/>
        <end position="110"/>
    </location>
</feature>
<evidence type="ECO:0000256" key="3">
    <source>
        <dbReference type="ARBA" id="ARBA00022989"/>
    </source>
</evidence>
<dbReference type="AlphaFoldDB" id="A0A9P0BVL7"/>
<dbReference type="InterPro" id="IPR011701">
    <property type="entry name" value="MFS"/>
</dbReference>
<dbReference type="GO" id="GO:0020037">
    <property type="term" value="F:heme binding"/>
    <property type="evidence" value="ECO:0007669"/>
    <property type="project" value="TreeGrafter"/>
</dbReference>
<keyword evidence="3 5" id="KW-1133">Transmembrane helix</keyword>
<dbReference type="EMBL" id="LR824009">
    <property type="protein sequence ID" value="CAH0605728.1"/>
    <property type="molecule type" value="Genomic_DNA"/>
</dbReference>
<sequence length="280" mass="29886">MMGVAVGFILPPLLVRASGTTDEIATDLQLMFNIYAAFFSVLFVFILLFFKAAPPTPPSAAADLGSTLDSNFLLSIKKLMTNRNFILLIISYGINVGVFLAISTLLNAVILTHYPGAHLDAGRIGLVFILSGMAGSVVCGVILDKTHRFKETTLSVYIASIVGMLIFTFTLDCGYIGVVYLSSILLGFFMTAYLAIGYEMASEVTYPEPEGTTSGILNAVVQPFGISITLVYEYVLGAADDRAANLTVVGVLCAGAAFCAAISSDLRRQNAQNKNNESLD</sequence>
<accession>A0A9P0BVL7</accession>
<evidence type="ECO:0000313" key="8">
    <source>
        <dbReference type="EMBL" id="CAH0605728.1"/>
    </source>
</evidence>
<feature type="signal peptide" evidence="6">
    <location>
        <begin position="1"/>
        <end position="17"/>
    </location>
</feature>
<feature type="chain" id="PRO_5040366771" description="Major facilitator superfamily (MFS) profile domain-containing protein" evidence="6">
    <location>
        <begin position="18"/>
        <end position="280"/>
    </location>
</feature>
<evidence type="ECO:0000259" key="7">
    <source>
        <dbReference type="PROSITE" id="PS50850"/>
    </source>
</evidence>
<evidence type="ECO:0000313" key="9">
    <source>
        <dbReference type="Proteomes" id="UP001154114"/>
    </source>
</evidence>
<dbReference type="GO" id="GO:0015232">
    <property type="term" value="F:heme transmembrane transporter activity"/>
    <property type="evidence" value="ECO:0007669"/>
    <property type="project" value="TreeGrafter"/>
</dbReference>
<organism evidence="8 9">
    <name type="scientific">Chrysodeixis includens</name>
    <name type="common">Soybean looper</name>
    <name type="synonym">Pseudoplusia includens</name>
    <dbReference type="NCBI Taxonomy" id="689277"/>
    <lineage>
        <taxon>Eukaryota</taxon>
        <taxon>Metazoa</taxon>
        <taxon>Ecdysozoa</taxon>
        <taxon>Arthropoda</taxon>
        <taxon>Hexapoda</taxon>
        <taxon>Insecta</taxon>
        <taxon>Pterygota</taxon>
        <taxon>Neoptera</taxon>
        <taxon>Endopterygota</taxon>
        <taxon>Lepidoptera</taxon>
        <taxon>Glossata</taxon>
        <taxon>Ditrysia</taxon>
        <taxon>Noctuoidea</taxon>
        <taxon>Noctuidae</taxon>
        <taxon>Plusiinae</taxon>
        <taxon>Chrysodeixis</taxon>
    </lineage>
</organism>
<dbReference type="Proteomes" id="UP001154114">
    <property type="component" value="Chromosome 6"/>
</dbReference>
<protein>
    <recommendedName>
        <fullName evidence="7">Major facilitator superfamily (MFS) profile domain-containing protein</fullName>
    </recommendedName>
</protein>
<feature type="transmembrane region" description="Helical" evidence="5">
    <location>
        <begin position="216"/>
        <end position="237"/>
    </location>
</feature>
<dbReference type="Gene3D" id="1.20.1250.20">
    <property type="entry name" value="MFS general substrate transporter like domains"/>
    <property type="match status" value="1"/>
</dbReference>
<dbReference type="GO" id="GO:0016020">
    <property type="term" value="C:membrane"/>
    <property type="evidence" value="ECO:0007669"/>
    <property type="project" value="UniProtKB-SubCell"/>
</dbReference>
<evidence type="ECO:0000256" key="5">
    <source>
        <dbReference type="SAM" id="Phobius"/>
    </source>
</evidence>
<dbReference type="InterPro" id="IPR020846">
    <property type="entry name" value="MFS_dom"/>
</dbReference>
<evidence type="ECO:0000256" key="4">
    <source>
        <dbReference type="ARBA" id="ARBA00023136"/>
    </source>
</evidence>
<keyword evidence="9" id="KW-1185">Reference proteome</keyword>
<dbReference type="Pfam" id="PF07690">
    <property type="entry name" value="MFS_1"/>
    <property type="match status" value="1"/>
</dbReference>
<evidence type="ECO:0000256" key="1">
    <source>
        <dbReference type="ARBA" id="ARBA00004141"/>
    </source>
</evidence>
<feature type="transmembrane region" description="Helical" evidence="5">
    <location>
        <begin position="243"/>
        <end position="262"/>
    </location>
</feature>
<reference evidence="8" key="1">
    <citation type="submission" date="2021-12" db="EMBL/GenBank/DDBJ databases">
        <authorList>
            <person name="King R."/>
        </authorList>
    </citation>
    <scope>NUCLEOTIDE SEQUENCE</scope>
</reference>
<feature type="transmembrane region" description="Helical" evidence="5">
    <location>
        <begin position="29"/>
        <end position="50"/>
    </location>
</feature>
<comment type="subcellular location">
    <subcellularLocation>
        <location evidence="1">Membrane</location>
        <topology evidence="1">Multi-pass membrane protein</topology>
    </subcellularLocation>
</comment>
<dbReference type="PANTHER" id="PTHR10924:SF4">
    <property type="entry name" value="GH15861P"/>
    <property type="match status" value="1"/>
</dbReference>
<keyword evidence="6" id="KW-0732">Signal</keyword>
<feature type="transmembrane region" description="Helical" evidence="5">
    <location>
        <begin position="122"/>
        <end position="142"/>
    </location>
</feature>
<keyword evidence="2 5" id="KW-0812">Transmembrane</keyword>
<dbReference type="SUPFAM" id="SSF103473">
    <property type="entry name" value="MFS general substrate transporter"/>
    <property type="match status" value="1"/>
</dbReference>
<name>A0A9P0BVL7_CHRIL</name>
<feature type="transmembrane region" description="Helical" evidence="5">
    <location>
        <begin position="177"/>
        <end position="196"/>
    </location>
</feature>
<feature type="transmembrane region" description="Helical" evidence="5">
    <location>
        <begin position="154"/>
        <end position="171"/>
    </location>
</feature>
<dbReference type="InterPro" id="IPR036259">
    <property type="entry name" value="MFS_trans_sf"/>
</dbReference>
<feature type="domain" description="Major facilitator superfamily (MFS) profile" evidence="7">
    <location>
        <begin position="1"/>
        <end position="267"/>
    </location>
</feature>
<dbReference type="OrthoDB" id="422206at2759"/>